<name>W1NBZ9_9GAMM</name>
<dbReference type="KEGG" id="hhu:AR456_10945"/>
<feature type="transmembrane region" description="Helical" evidence="5">
    <location>
        <begin position="241"/>
        <end position="266"/>
    </location>
</feature>
<dbReference type="AlphaFoldDB" id="W1NBZ9"/>
<dbReference type="OrthoDB" id="9794225at2"/>
<dbReference type="STRING" id="1178482.AR456_10945"/>
<evidence type="ECO:0000256" key="5">
    <source>
        <dbReference type="SAM" id="Phobius"/>
    </source>
</evidence>
<evidence type="ECO:0000256" key="1">
    <source>
        <dbReference type="ARBA" id="ARBA00004141"/>
    </source>
</evidence>
<reference evidence="7 8" key="1">
    <citation type="submission" date="2013-08" db="EMBL/GenBank/DDBJ databases">
        <title>draft genome of Halomonas huanghegensis, strain BJGMM-B45T.</title>
        <authorList>
            <person name="Miao C."/>
            <person name="Wan Y."/>
            <person name="Jin W."/>
        </authorList>
    </citation>
    <scope>NUCLEOTIDE SEQUENCE [LARGE SCALE GENOMIC DNA]</scope>
    <source>
        <strain evidence="7 8">BJGMM-B45</strain>
    </source>
</reference>
<dbReference type="PANTHER" id="PTHR10846">
    <property type="entry name" value="SODIUM/POTASSIUM/CALCIUM EXCHANGER"/>
    <property type="match status" value="1"/>
</dbReference>
<feature type="transmembrane region" description="Helical" evidence="5">
    <location>
        <begin position="78"/>
        <end position="96"/>
    </location>
</feature>
<feature type="transmembrane region" description="Helical" evidence="5">
    <location>
        <begin position="212"/>
        <end position="234"/>
    </location>
</feature>
<dbReference type="NCBIfam" id="TIGR00367">
    <property type="entry name" value="calcium/sodium antiporter"/>
    <property type="match status" value="1"/>
</dbReference>
<organism evidence="7 8">
    <name type="scientific">Halomonas huangheensis</name>
    <dbReference type="NCBI Taxonomy" id="1178482"/>
    <lineage>
        <taxon>Bacteria</taxon>
        <taxon>Pseudomonadati</taxon>
        <taxon>Pseudomonadota</taxon>
        <taxon>Gammaproteobacteria</taxon>
        <taxon>Oceanospirillales</taxon>
        <taxon>Halomonadaceae</taxon>
        <taxon>Halomonas</taxon>
    </lineage>
</organism>
<dbReference type="EMBL" id="AVBC01000014">
    <property type="protein sequence ID" value="ERL52726.1"/>
    <property type="molecule type" value="Genomic_DNA"/>
</dbReference>
<dbReference type="GO" id="GO:0008273">
    <property type="term" value="F:calcium, potassium:sodium antiporter activity"/>
    <property type="evidence" value="ECO:0007669"/>
    <property type="project" value="TreeGrafter"/>
</dbReference>
<evidence type="ECO:0000259" key="6">
    <source>
        <dbReference type="Pfam" id="PF01699"/>
    </source>
</evidence>
<evidence type="ECO:0000256" key="2">
    <source>
        <dbReference type="ARBA" id="ARBA00022692"/>
    </source>
</evidence>
<feature type="domain" description="Sodium/calcium exchanger membrane region" evidence="6">
    <location>
        <begin position="178"/>
        <end position="321"/>
    </location>
</feature>
<sequence length="333" mass="34261">MLLPVLAVIGGLILLVWSAERFVGGAAATSAKLGLSPLLIGMLVIGFGTSAPELTVSALAASQGNPGLALGNAYGSNIANIGLILGLVALISPLAVHSSVVRRELPVLGVATLASAVMMLGGVFGRWEGTLLLVGLAAFMAFSVISSMRTPQPAEEDALAGDAMAEVESRDMTLKQGILWTLVGLVLLVVSSRVLVWGAVDIAQALGVSDLIIGLTVVAVGTSLPELASALSALRRNEHDLVLGNVVGSNLFNTLGVVGIAALISPIDVDQEVLLRDWSLMAAMTILMAVFAMGWKGREGRINRLEGAALLAMFIGYTAYMVSLVITQGAGPV</sequence>
<evidence type="ECO:0000256" key="3">
    <source>
        <dbReference type="ARBA" id="ARBA00022989"/>
    </source>
</evidence>
<evidence type="ECO:0000256" key="4">
    <source>
        <dbReference type="ARBA" id="ARBA00023136"/>
    </source>
</evidence>
<feature type="transmembrane region" description="Helical" evidence="5">
    <location>
        <begin position="307"/>
        <end position="326"/>
    </location>
</feature>
<keyword evidence="4 5" id="KW-0472">Membrane</keyword>
<feature type="domain" description="Sodium/calcium exchanger membrane region" evidence="6">
    <location>
        <begin position="5"/>
        <end position="144"/>
    </location>
</feature>
<keyword evidence="2 5" id="KW-0812">Transmembrane</keyword>
<gene>
    <name evidence="7" type="ORF">BJB45_15720</name>
</gene>
<comment type="caution">
    <text evidence="7">The sequence shown here is derived from an EMBL/GenBank/DDBJ whole genome shotgun (WGS) entry which is preliminary data.</text>
</comment>
<dbReference type="Proteomes" id="UP000019113">
    <property type="component" value="Unassembled WGS sequence"/>
</dbReference>
<feature type="transmembrane region" description="Helical" evidence="5">
    <location>
        <begin position="178"/>
        <end position="200"/>
    </location>
</feature>
<evidence type="ECO:0000313" key="8">
    <source>
        <dbReference type="Proteomes" id="UP000019113"/>
    </source>
</evidence>
<feature type="transmembrane region" description="Helical" evidence="5">
    <location>
        <begin position="278"/>
        <end position="295"/>
    </location>
</feature>
<keyword evidence="8" id="KW-1185">Reference proteome</keyword>
<dbReference type="GO" id="GO:0005886">
    <property type="term" value="C:plasma membrane"/>
    <property type="evidence" value="ECO:0007669"/>
    <property type="project" value="TreeGrafter"/>
</dbReference>
<evidence type="ECO:0000313" key="7">
    <source>
        <dbReference type="EMBL" id="ERL52726.1"/>
    </source>
</evidence>
<dbReference type="InterPro" id="IPR004481">
    <property type="entry name" value="K/Na/Ca-exchanger"/>
</dbReference>
<dbReference type="InterPro" id="IPR004837">
    <property type="entry name" value="NaCa_Exmemb"/>
</dbReference>
<dbReference type="GO" id="GO:0006874">
    <property type="term" value="P:intracellular calcium ion homeostasis"/>
    <property type="evidence" value="ECO:0007669"/>
    <property type="project" value="TreeGrafter"/>
</dbReference>
<dbReference type="Gene3D" id="1.20.1420.30">
    <property type="entry name" value="NCX, central ion-binding region"/>
    <property type="match status" value="2"/>
</dbReference>
<dbReference type="GO" id="GO:0005262">
    <property type="term" value="F:calcium channel activity"/>
    <property type="evidence" value="ECO:0007669"/>
    <property type="project" value="TreeGrafter"/>
</dbReference>
<protein>
    <recommendedName>
        <fullName evidence="6">Sodium/calcium exchanger membrane region domain-containing protein</fullName>
    </recommendedName>
</protein>
<feature type="transmembrane region" description="Helical" evidence="5">
    <location>
        <begin position="130"/>
        <end position="148"/>
    </location>
</feature>
<proteinExistence type="predicted"/>
<dbReference type="RefSeq" id="WP_021817351.1">
    <property type="nucleotide sequence ID" value="NZ_AVBC01000014.1"/>
</dbReference>
<accession>W1NBZ9</accession>
<dbReference type="Pfam" id="PF01699">
    <property type="entry name" value="Na_Ca_ex"/>
    <property type="match status" value="2"/>
</dbReference>
<dbReference type="InterPro" id="IPR044880">
    <property type="entry name" value="NCX_ion-bd_dom_sf"/>
</dbReference>
<comment type="subcellular location">
    <subcellularLocation>
        <location evidence="1">Membrane</location>
        <topology evidence="1">Multi-pass membrane protein</topology>
    </subcellularLocation>
</comment>
<dbReference type="PATRIC" id="fig|1178482.3.peg.402"/>
<keyword evidence="3 5" id="KW-1133">Transmembrane helix</keyword>
<dbReference type="PANTHER" id="PTHR10846:SF8">
    <property type="entry name" value="INNER MEMBRANE PROTEIN YRBG"/>
    <property type="match status" value="1"/>
</dbReference>
<dbReference type="eggNOG" id="COG0530">
    <property type="taxonomic scope" value="Bacteria"/>
</dbReference>